<evidence type="ECO:0000313" key="1">
    <source>
        <dbReference type="EMBL" id="TVY45584.1"/>
    </source>
</evidence>
<dbReference type="OrthoDB" id="2129688at2759"/>
<gene>
    <name evidence="1" type="ORF">LSUB1_G000942</name>
</gene>
<name>A0A8H8S0U2_9HELO</name>
<proteinExistence type="predicted"/>
<evidence type="ECO:0008006" key="3">
    <source>
        <dbReference type="Google" id="ProtNLM"/>
    </source>
</evidence>
<sequence length="384" mass="44097">MVTIPIITNGETSQPPVELPGPSTVIHNGKMESLLADELAQYDVINQQILGSSHMAVNPNVFPQYADGDVLIISGAGQTWRLHSSYLIKYSKILAGLLDPNKAARITRKQREVGMTIRWKLEMVEFTENPTDCRLRSFKLVEHSSRSTLRLNDDVAQRKDNYHKVYDNLFKCIYNIEPDLTKDEKKNAGIGYIADAVAVLLAAEHLDALHSLHITLEGIFLRLGQLLWHHMAAKPERWAFMAARIRSPILFREAMVHVVGKLDMKQDIDQRWFMSNPLRRKILELAEKKVKEIKEKKLEVERRLLEYYPPRMMHIQKGSVVPSRAVYDTDIYLWQARSLVQQYISSSYFSNLHHRGPDGGVHFYRTIGYGGEAYLCKDSLEKIL</sequence>
<protein>
    <recommendedName>
        <fullName evidence="3">BTB domain-containing protein</fullName>
    </recommendedName>
</protein>
<accession>A0A8H8S0U2</accession>
<evidence type="ECO:0000313" key="2">
    <source>
        <dbReference type="Proteomes" id="UP000462212"/>
    </source>
</evidence>
<dbReference type="PANTHER" id="PTHR38119">
    <property type="entry name" value="BTB DOMAIN-CONTAINING PROTEIN-RELATED"/>
    <property type="match status" value="1"/>
</dbReference>
<dbReference type="EMBL" id="QGMJ01000010">
    <property type="protein sequence ID" value="TVY45584.1"/>
    <property type="molecule type" value="Genomic_DNA"/>
</dbReference>
<dbReference type="PANTHER" id="PTHR38119:SF2">
    <property type="entry name" value="TRANSCRIPTION FACTOR DOMAIN-CONTAINING PROTEIN"/>
    <property type="match status" value="1"/>
</dbReference>
<reference evidence="1 2" key="1">
    <citation type="submission" date="2018-05" db="EMBL/GenBank/DDBJ databases">
        <title>Genome sequencing and assembly of the regulated plant pathogen Lachnellula willkommii and related sister species for the development of diagnostic species identification markers.</title>
        <authorList>
            <person name="Giroux E."/>
            <person name="Bilodeau G."/>
        </authorList>
    </citation>
    <scope>NUCLEOTIDE SEQUENCE [LARGE SCALE GENOMIC DNA]</scope>
    <source>
        <strain evidence="1 2">CBS 197.66</strain>
    </source>
</reference>
<keyword evidence="2" id="KW-1185">Reference proteome</keyword>
<organism evidence="1 2">
    <name type="scientific">Lachnellula subtilissima</name>
    <dbReference type="NCBI Taxonomy" id="602034"/>
    <lineage>
        <taxon>Eukaryota</taxon>
        <taxon>Fungi</taxon>
        <taxon>Dikarya</taxon>
        <taxon>Ascomycota</taxon>
        <taxon>Pezizomycotina</taxon>
        <taxon>Leotiomycetes</taxon>
        <taxon>Helotiales</taxon>
        <taxon>Lachnaceae</taxon>
        <taxon>Lachnellula</taxon>
    </lineage>
</organism>
<dbReference type="Proteomes" id="UP000462212">
    <property type="component" value="Unassembled WGS sequence"/>
</dbReference>
<dbReference type="AlphaFoldDB" id="A0A8H8S0U2"/>
<comment type="caution">
    <text evidence="1">The sequence shown here is derived from an EMBL/GenBank/DDBJ whole genome shotgun (WGS) entry which is preliminary data.</text>
</comment>